<feature type="transmembrane region" description="Helical" evidence="6">
    <location>
        <begin position="280"/>
        <end position="297"/>
    </location>
</feature>
<dbReference type="AlphaFoldDB" id="A0AB38TBI5"/>
<feature type="transmembrane region" description="Helical" evidence="6">
    <location>
        <begin position="81"/>
        <end position="102"/>
    </location>
</feature>
<reference evidence="7 8" key="1">
    <citation type="journal article" date="2022" name="Microbiol. Resour. Announc.">
        <title>Complete Genome Sequence of Mesorhizobium ciceri Strain R30, a Rhizobium Used as a Commercial Inoculant for Chickpea in Argentina.</title>
        <authorList>
            <person name="Foresto E."/>
            <person name="Revale S."/>
            <person name="Primo E."/>
            <person name="Nievas F."/>
            <person name="Carezzano E."/>
            <person name="Puente M."/>
            <person name="Alzari P."/>
            <person name="Mart M."/>
            <person name="Ben-Assaya M."/>
            <person name="Mornico D."/>
            <person name="Santoro M."/>
            <person name="Mart F."/>
            <person name="Giordano W."/>
            <person name="Bogino P."/>
        </authorList>
    </citation>
    <scope>NUCLEOTIDE SEQUENCE [LARGE SCALE GENOMIC DNA]</scope>
    <source>
        <strain evidence="7 8">R30</strain>
    </source>
</reference>
<keyword evidence="2" id="KW-1003">Cell membrane</keyword>
<evidence type="ECO:0000256" key="6">
    <source>
        <dbReference type="SAM" id="Phobius"/>
    </source>
</evidence>
<accession>A0AB38TBI5</accession>
<feature type="transmembrane region" description="Helical" evidence="6">
    <location>
        <begin position="6"/>
        <end position="25"/>
    </location>
</feature>
<dbReference type="EMBL" id="CP088147">
    <property type="protein sequence ID" value="UTU51647.1"/>
    <property type="molecule type" value="Genomic_DNA"/>
</dbReference>
<organism evidence="7 8">
    <name type="scientific">Mesorhizobium ciceri</name>
    <dbReference type="NCBI Taxonomy" id="39645"/>
    <lineage>
        <taxon>Bacteria</taxon>
        <taxon>Pseudomonadati</taxon>
        <taxon>Pseudomonadota</taxon>
        <taxon>Alphaproteobacteria</taxon>
        <taxon>Hyphomicrobiales</taxon>
        <taxon>Phyllobacteriaceae</taxon>
        <taxon>Mesorhizobium</taxon>
    </lineage>
</organism>
<feature type="transmembrane region" description="Helical" evidence="6">
    <location>
        <begin position="147"/>
        <end position="169"/>
    </location>
</feature>
<keyword evidence="8" id="KW-1185">Reference proteome</keyword>
<evidence type="ECO:0000256" key="1">
    <source>
        <dbReference type="ARBA" id="ARBA00004651"/>
    </source>
</evidence>
<evidence type="ECO:0000256" key="4">
    <source>
        <dbReference type="ARBA" id="ARBA00022989"/>
    </source>
</evidence>
<protein>
    <submittedName>
        <fullName evidence="7">ABC transporter permease</fullName>
    </submittedName>
</protein>
<gene>
    <name evidence="7" type="ORF">LRP29_29995</name>
</gene>
<dbReference type="Pfam" id="PF02653">
    <property type="entry name" value="BPD_transp_2"/>
    <property type="match status" value="1"/>
</dbReference>
<dbReference type="GO" id="GO:0005886">
    <property type="term" value="C:plasma membrane"/>
    <property type="evidence" value="ECO:0007669"/>
    <property type="project" value="UniProtKB-SubCell"/>
</dbReference>
<feature type="transmembrane region" description="Helical" evidence="6">
    <location>
        <begin position="233"/>
        <end position="251"/>
    </location>
</feature>
<comment type="subcellular location">
    <subcellularLocation>
        <location evidence="1">Cell membrane</location>
        <topology evidence="1">Multi-pass membrane protein</topology>
    </subcellularLocation>
</comment>
<feature type="transmembrane region" description="Helical" evidence="6">
    <location>
        <begin position="200"/>
        <end position="221"/>
    </location>
</feature>
<keyword evidence="4 6" id="KW-1133">Transmembrane helix</keyword>
<dbReference type="InterPro" id="IPR001851">
    <property type="entry name" value="ABC_transp_permease"/>
</dbReference>
<evidence type="ECO:0000313" key="7">
    <source>
        <dbReference type="EMBL" id="UTU51647.1"/>
    </source>
</evidence>
<evidence type="ECO:0000256" key="2">
    <source>
        <dbReference type="ARBA" id="ARBA00022475"/>
    </source>
</evidence>
<name>A0AB38TBI5_9HYPH</name>
<dbReference type="GO" id="GO:0022857">
    <property type="term" value="F:transmembrane transporter activity"/>
    <property type="evidence" value="ECO:0007669"/>
    <property type="project" value="InterPro"/>
</dbReference>
<dbReference type="Proteomes" id="UP001060070">
    <property type="component" value="Chromosome"/>
</dbReference>
<keyword evidence="5 6" id="KW-0472">Membrane</keyword>
<sequence length="306" mass="31728">MAAISPWLALIAMIIVFTALNGRFLTIGNAINILQQAAVLIVLSVGGTFIILMGSIDLAVGSMVSLAGMSAAMLIRDHGEWAVILVPFITMLVSAIAGVLFAYARLPSFLTTLGMLYAINGMTLYVTQGAAINLPTDLVIGSIFNGSLLGVPTVALWAIGIALAATFVARRTRFGRFIYAIGGGETVAKLCGVPVARYKLYAFLVSGFLSGVAGIFLMLRIGGSDPTMGDPMLLPAIAAVVMGGTPLTGGVGGPHRTILGVLIITILQNGMNLANVNPFLQNVVLGAGVIAAVAVNMDRKRLLSVK</sequence>
<dbReference type="PANTHER" id="PTHR32196">
    <property type="entry name" value="ABC TRANSPORTER PERMEASE PROTEIN YPHD-RELATED-RELATED"/>
    <property type="match status" value="1"/>
</dbReference>
<dbReference type="RefSeq" id="WP_050580522.1">
    <property type="nucleotide sequence ID" value="NZ_CP088147.1"/>
</dbReference>
<evidence type="ECO:0000313" key="8">
    <source>
        <dbReference type="Proteomes" id="UP001060070"/>
    </source>
</evidence>
<keyword evidence="3 6" id="KW-0812">Transmembrane</keyword>
<feature type="transmembrane region" description="Helical" evidence="6">
    <location>
        <begin position="109"/>
        <end position="127"/>
    </location>
</feature>
<evidence type="ECO:0000256" key="3">
    <source>
        <dbReference type="ARBA" id="ARBA00022692"/>
    </source>
</evidence>
<dbReference type="CDD" id="cd06579">
    <property type="entry name" value="TM_PBP1_transp_AraH_like"/>
    <property type="match status" value="1"/>
</dbReference>
<proteinExistence type="predicted"/>
<feature type="transmembrane region" description="Helical" evidence="6">
    <location>
        <begin position="37"/>
        <end position="61"/>
    </location>
</feature>
<dbReference type="PANTHER" id="PTHR32196:SF72">
    <property type="entry name" value="RIBOSE IMPORT PERMEASE PROTEIN RBSC"/>
    <property type="match status" value="1"/>
</dbReference>
<evidence type="ECO:0000256" key="5">
    <source>
        <dbReference type="ARBA" id="ARBA00023136"/>
    </source>
</evidence>